<dbReference type="RefSeq" id="WP_149668383.1">
    <property type="nucleotide sequence ID" value="NZ_VTUZ01000002.1"/>
</dbReference>
<dbReference type="PANTHER" id="PTHR45724:SF55">
    <property type="entry name" value="AQUAPORIN NIP3-2"/>
    <property type="match status" value="1"/>
</dbReference>
<gene>
    <name evidence="8" type="ORF">FVF58_02650</name>
</gene>
<keyword evidence="9" id="KW-1185">Reference proteome</keyword>
<accession>A0A5B0HIB3</accession>
<evidence type="ECO:0000256" key="5">
    <source>
        <dbReference type="RuleBase" id="RU000477"/>
    </source>
</evidence>
<keyword evidence="4 7" id="KW-0472">Membrane</keyword>
<keyword evidence="3 7" id="KW-1133">Transmembrane helix</keyword>
<evidence type="ECO:0000256" key="6">
    <source>
        <dbReference type="SAM" id="MobiDB-lite"/>
    </source>
</evidence>
<evidence type="ECO:0000313" key="8">
    <source>
        <dbReference type="EMBL" id="KAA1014848.1"/>
    </source>
</evidence>
<keyword evidence="5" id="KW-0813">Transport</keyword>
<proteinExistence type="inferred from homology"/>
<dbReference type="SUPFAM" id="SSF81338">
    <property type="entry name" value="Aquaporin-like"/>
    <property type="match status" value="1"/>
</dbReference>
<organism evidence="8 9">
    <name type="scientific">Paraburkholderia panacisoli</name>
    <dbReference type="NCBI Taxonomy" id="2603818"/>
    <lineage>
        <taxon>Bacteria</taxon>
        <taxon>Pseudomonadati</taxon>
        <taxon>Pseudomonadota</taxon>
        <taxon>Betaproteobacteria</taxon>
        <taxon>Burkholderiales</taxon>
        <taxon>Burkholderiaceae</taxon>
        <taxon>Paraburkholderia</taxon>
    </lineage>
</organism>
<reference evidence="8 9" key="1">
    <citation type="submission" date="2019-08" db="EMBL/GenBank/DDBJ databases">
        <title>Paraburkholderia sp. DCY113.</title>
        <authorList>
            <person name="Kang J."/>
        </authorList>
    </citation>
    <scope>NUCLEOTIDE SEQUENCE [LARGE SCALE GENOMIC DNA]</scope>
    <source>
        <strain evidence="8 9">DCY113</strain>
    </source>
</reference>
<dbReference type="PRINTS" id="PR00783">
    <property type="entry name" value="MINTRINSICP"/>
</dbReference>
<feature type="transmembrane region" description="Helical" evidence="7">
    <location>
        <begin position="191"/>
        <end position="211"/>
    </location>
</feature>
<dbReference type="Pfam" id="PF00230">
    <property type="entry name" value="MIP"/>
    <property type="match status" value="1"/>
</dbReference>
<dbReference type="GO" id="GO:0016020">
    <property type="term" value="C:membrane"/>
    <property type="evidence" value="ECO:0007669"/>
    <property type="project" value="UniProtKB-SubCell"/>
</dbReference>
<dbReference type="GO" id="GO:0015267">
    <property type="term" value="F:channel activity"/>
    <property type="evidence" value="ECO:0007669"/>
    <property type="project" value="InterPro"/>
</dbReference>
<comment type="subcellular location">
    <subcellularLocation>
        <location evidence="1">Membrane</location>
        <topology evidence="1">Multi-pass membrane protein</topology>
    </subcellularLocation>
</comment>
<name>A0A5B0HIB3_9BURK</name>
<evidence type="ECO:0000256" key="3">
    <source>
        <dbReference type="ARBA" id="ARBA00022989"/>
    </source>
</evidence>
<evidence type="ECO:0000256" key="7">
    <source>
        <dbReference type="SAM" id="Phobius"/>
    </source>
</evidence>
<feature type="transmembrane region" description="Helical" evidence="7">
    <location>
        <begin position="85"/>
        <end position="105"/>
    </location>
</feature>
<evidence type="ECO:0000256" key="4">
    <source>
        <dbReference type="ARBA" id="ARBA00023136"/>
    </source>
</evidence>
<dbReference type="EMBL" id="VTUZ01000002">
    <property type="protein sequence ID" value="KAA1014848.1"/>
    <property type="molecule type" value="Genomic_DNA"/>
</dbReference>
<sequence length="259" mass="27274">MRLRHAIVAEFLGSALLLATVVGSGIMGERLAGGNVGIALLANTLATGAGLVALIATFISISGAHFNPLVTLAEVCLGKLRWRHAGAYVAAQAVGAIAGVIAAHGMFDLPLIEASRHVRTGPSQWWSEVVASFGLLTVILNVAKRRIEFIPVAVGGYITAAYWFTASTSFANPTVTIARSLTDTFAGIRPVDAPGFIVSELVGGALAVFLFRWMERSHDSSGSAPKAVEEKEAEDDVGRLRAGNAEQIGETEIPDARRR</sequence>
<protein>
    <submittedName>
        <fullName evidence="8">Aquaporin family protein</fullName>
    </submittedName>
</protein>
<dbReference type="InterPro" id="IPR000425">
    <property type="entry name" value="MIP"/>
</dbReference>
<feature type="region of interest" description="Disordered" evidence="6">
    <location>
        <begin position="219"/>
        <end position="259"/>
    </location>
</feature>
<evidence type="ECO:0000256" key="2">
    <source>
        <dbReference type="ARBA" id="ARBA00022692"/>
    </source>
</evidence>
<dbReference type="Proteomes" id="UP000325273">
    <property type="component" value="Unassembled WGS sequence"/>
</dbReference>
<comment type="similarity">
    <text evidence="5">Belongs to the MIP/aquaporin (TC 1.A.8) family.</text>
</comment>
<feature type="transmembrane region" description="Helical" evidence="7">
    <location>
        <begin position="38"/>
        <end position="64"/>
    </location>
</feature>
<evidence type="ECO:0000256" key="1">
    <source>
        <dbReference type="ARBA" id="ARBA00004141"/>
    </source>
</evidence>
<feature type="transmembrane region" description="Helical" evidence="7">
    <location>
        <begin position="150"/>
        <end position="171"/>
    </location>
</feature>
<evidence type="ECO:0000313" key="9">
    <source>
        <dbReference type="Proteomes" id="UP000325273"/>
    </source>
</evidence>
<feature type="transmembrane region" description="Helical" evidence="7">
    <location>
        <begin position="125"/>
        <end position="143"/>
    </location>
</feature>
<dbReference type="AlphaFoldDB" id="A0A5B0HIB3"/>
<feature type="transmembrane region" description="Helical" evidence="7">
    <location>
        <begin position="7"/>
        <end position="26"/>
    </location>
</feature>
<dbReference type="PANTHER" id="PTHR45724">
    <property type="entry name" value="AQUAPORIN NIP2-1"/>
    <property type="match status" value="1"/>
</dbReference>
<dbReference type="InterPro" id="IPR023271">
    <property type="entry name" value="Aquaporin-like"/>
</dbReference>
<keyword evidence="2 5" id="KW-0812">Transmembrane</keyword>
<dbReference type="InterPro" id="IPR034294">
    <property type="entry name" value="Aquaporin_transptr"/>
</dbReference>
<comment type="caution">
    <text evidence="8">The sequence shown here is derived from an EMBL/GenBank/DDBJ whole genome shotgun (WGS) entry which is preliminary data.</text>
</comment>
<dbReference type="Gene3D" id="1.20.1080.10">
    <property type="entry name" value="Glycerol uptake facilitator protein"/>
    <property type="match status" value="1"/>
</dbReference>